<dbReference type="AlphaFoldDB" id="A0A6A6Q3L3"/>
<comment type="similarity">
    <text evidence="4">Belongs to the phosphatidylethanolamine-binding protein family. Mitochondrion-specific ribosomal protein mL38 subfamily.</text>
</comment>
<keyword evidence="8" id="KW-0687">Ribonucleoprotein</keyword>
<dbReference type="RefSeq" id="XP_033592812.1">
    <property type="nucleotide sequence ID" value="XM_033732622.1"/>
</dbReference>
<dbReference type="EMBL" id="MU001632">
    <property type="protein sequence ID" value="KAF2486243.1"/>
    <property type="molecule type" value="Genomic_DNA"/>
</dbReference>
<evidence type="ECO:0000256" key="3">
    <source>
        <dbReference type="ARBA" id="ARBA00037226"/>
    </source>
</evidence>
<dbReference type="InterPro" id="IPR036610">
    <property type="entry name" value="PEBP-like_sf"/>
</dbReference>
<protein>
    <recommendedName>
        <fullName evidence="5">Large ribosomal subunit protein mL38</fullName>
    </recommendedName>
</protein>
<dbReference type="GO" id="GO:0005739">
    <property type="term" value="C:mitochondrion"/>
    <property type="evidence" value="ECO:0007669"/>
    <property type="project" value="UniProtKB-SubCell"/>
</dbReference>
<evidence type="ECO:0000256" key="6">
    <source>
        <dbReference type="SAM" id="Coils"/>
    </source>
</evidence>
<keyword evidence="8" id="KW-0689">Ribosomal protein</keyword>
<sequence>MTMALEGACRPMARCVQRPGLKRINLQIRTFTTSNASRQEVTDITSTSSPPLPANPFRSPESSAAVVHKPQSERRLIAQHGIYPIGSRRRRAAIASTPSIPFHQLPYQCFQEARKVLQQDRVEKVAEIAEQRRRMEKVQTSLAQSQSTGDEPSVKQLERRLRDMRQHLEELKILADINDPLVRKKFEDGLGDMNKPIYRHLADKKWRSYKRKVLVQRITQMNVVPDILPHIDPTIAVSLSFGRKDIPHGGLVLSTLSEDAPSLNIQPFDRGERLVTIAVINPDVPNVAKDGFGYRCHFLASNISISPTQTRVDLASLDPESQVILPWLPAFAQKGLDYQRMGVFVLQQGSISEEETSTSTTEEQSSPANLPVQEILSAARYSKRENFVLRSFVDKYSLHPVGVDLFRTQWDEGTAGVMRRAGIPGWDVEFKRKRIYPLPYRRLKEERYR</sequence>
<dbReference type="OrthoDB" id="2153661at2759"/>
<dbReference type="FunFam" id="3.90.280.10:FF:000004">
    <property type="entry name" value="Mitochondrial large ribosomal subunit YmL35"/>
    <property type="match status" value="1"/>
</dbReference>
<dbReference type="GeneID" id="54473624"/>
<dbReference type="Gene3D" id="1.20.58.1180">
    <property type="match status" value="1"/>
</dbReference>
<feature type="compositionally biased region" description="Polar residues" evidence="7">
    <location>
        <begin position="37"/>
        <end position="49"/>
    </location>
</feature>
<evidence type="ECO:0000256" key="7">
    <source>
        <dbReference type="SAM" id="MobiDB-lite"/>
    </source>
</evidence>
<keyword evidence="2" id="KW-0496">Mitochondrion</keyword>
<evidence type="ECO:0000256" key="2">
    <source>
        <dbReference type="ARBA" id="ARBA00023128"/>
    </source>
</evidence>
<dbReference type="CDD" id="cd00866">
    <property type="entry name" value="PEBP_euk"/>
    <property type="match status" value="1"/>
</dbReference>
<dbReference type="Gene3D" id="3.90.280.10">
    <property type="entry name" value="PEBP-like"/>
    <property type="match status" value="1"/>
</dbReference>
<dbReference type="GO" id="GO:0005840">
    <property type="term" value="C:ribosome"/>
    <property type="evidence" value="ECO:0007669"/>
    <property type="project" value="UniProtKB-KW"/>
</dbReference>
<evidence type="ECO:0000256" key="1">
    <source>
        <dbReference type="ARBA" id="ARBA00004173"/>
    </source>
</evidence>
<dbReference type="Proteomes" id="UP000799767">
    <property type="component" value="Unassembled WGS sequence"/>
</dbReference>
<evidence type="ECO:0000256" key="5">
    <source>
        <dbReference type="ARBA" id="ARBA00039444"/>
    </source>
</evidence>
<name>A0A6A6Q3L3_9PEZI</name>
<reference evidence="8" key="1">
    <citation type="journal article" date="2020" name="Stud. Mycol.">
        <title>101 Dothideomycetes genomes: a test case for predicting lifestyles and emergence of pathogens.</title>
        <authorList>
            <person name="Haridas S."/>
            <person name="Albert R."/>
            <person name="Binder M."/>
            <person name="Bloem J."/>
            <person name="Labutti K."/>
            <person name="Salamov A."/>
            <person name="Andreopoulos B."/>
            <person name="Baker S."/>
            <person name="Barry K."/>
            <person name="Bills G."/>
            <person name="Bluhm B."/>
            <person name="Cannon C."/>
            <person name="Castanera R."/>
            <person name="Culley D."/>
            <person name="Daum C."/>
            <person name="Ezra D."/>
            <person name="Gonzalez J."/>
            <person name="Henrissat B."/>
            <person name="Kuo A."/>
            <person name="Liang C."/>
            <person name="Lipzen A."/>
            <person name="Lutzoni F."/>
            <person name="Magnuson J."/>
            <person name="Mondo S."/>
            <person name="Nolan M."/>
            <person name="Ohm R."/>
            <person name="Pangilinan J."/>
            <person name="Park H.-J."/>
            <person name="Ramirez L."/>
            <person name="Alfaro M."/>
            <person name="Sun H."/>
            <person name="Tritt A."/>
            <person name="Yoshinaga Y."/>
            <person name="Zwiers L.-H."/>
            <person name="Turgeon B."/>
            <person name="Goodwin S."/>
            <person name="Spatafora J."/>
            <person name="Crous P."/>
            <person name="Grigoriev I."/>
        </authorList>
    </citation>
    <scope>NUCLEOTIDE SEQUENCE</scope>
    <source>
        <strain evidence="8">CBS 113389</strain>
    </source>
</reference>
<comment type="function">
    <text evidence="3">Component of the mitochondrial ribosome (mitoribosome), a dedicated translation machinery responsible for the synthesis of mitochondrial genome-encoded proteins, including at least some of the essential transmembrane subunits of the mitochondrial respiratory chain. The mitoribosomes are attached to the mitochondrial inner membrane and translation products are cotranslationally integrated into the membrane.</text>
</comment>
<dbReference type="PANTHER" id="PTHR11362">
    <property type="entry name" value="PHOSPHATIDYLETHANOLAMINE-BINDING PROTEIN"/>
    <property type="match status" value="1"/>
</dbReference>
<keyword evidence="9" id="KW-1185">Reference proteome</keyword>
<feature type="coiled-coil region" evidence="6">
    <location>
        <begin position="128"/>
        <end position="174"/>
    </location>
</feature>
<dbReference type="SUPFAM" id="SSF49777">
    <property type="entry name" value="PEBP-like"/>
    <property type="match status" value="1"/>
</dbReference>
<comment type="subcellular location">
    <subcellularLocation>
        <location evidence="1">Mitochondrion</location>
    </subcellularLocation>
</comment>
<dbReference type="PANTHER" id="PTHR11362:SF82">
    <property type="entry name" value="PHOSPHATIDYLETHANOLAMINE-BINDING PROTEIN 4"/>
    <property type="match status" value="1"/>
</dbReference>
<keyword evidence="6" id="KW-0175">Coiled coil</keyword>
<accession>A0A6A6Q3L3</accession>
<evidence type="ECO:0000313" key="8">
    <source>
        <dbReference type="EMBL" id="KAF2486243.1"/>
    </source>
</evidence>
<evidence type="ECO:0000313" key="9">
    <source>
        <dbReference type="Proteomes" id="UP000799767"/>
    </source>
</evidence>
<evidence type="ECO:0000256" key="4">
    <source>
        <dbReference type="ARBA" id="ARBA00038016"/>
    </source>
</evidence>
<proteinExistence type="inferred from homology"/>
<gene>
    <name evidence="8" type="ORF">BDY17DRAFT_291122</name>
</gene>
<feature type="region of interest" description="Disordered" evidence="7">
    <location>
        <begin position="37"/>
        <end position="63"/>
    </location>
</feature>
<dbReference type="InterPro" id="IPR035810">
    <property type="entry name" value="PEBP_euk"/>
</dbReference>
<organism evidence="8 9">
    <name type="scientific">Neohortaea acidophila</name>
    <dbReference type="NCBI Taxonomy" id="245834"/>
    <lineage>
        <taxon>Eukaryota</taxon>
        <taxon>Fungi</taxon>
        <taxon>Dikarya</taxon>
        <taxon>Ascomycota</taxon>
        <taxon>Pezizomycotina</taxon>
        <taxon>Dothideomycetes</taxon>
        <taxon>Dothideomycetidae</taxon>
        <taxon>Mycosphaerellales</taxon>
        <taxon>Teratosphaeriaceae</taxon>
        <taxon>Neohortaea</taxon>
    </lineage>
</organism>